<keyword evidence="2" id="KW-0812">Transmembrane</keyword>
<dbReference type="Proteomes" id="UP000011508">
    <property type="component" value="Unassembled WGS sequence"/>
</dbReference>
<feature type="domain" description="CAAX prenyl protease 2/Lysostaphin resistance protein A-like" evidence="3">
    <location>
        <begin position="719"/>
        <end position="809"/>
    </location>
</feature>
<dbReference type="InterPro" id="IPR003675">
    <property type="entry name" value="Rce1/LyrA-like_dom"/>
</dbReference>
<reference evidence="4 5" key="1">
    <citation type="journal article" date="2014" name="PLoS Genet.">
        <title>Phylogenetically driven sequencing of extremely halophilic archaea reveals strategies for static and dynamic osmo-response.</title>
        <authorList>
            <person name="Becker E.A."/>
            <person name="Seitzer P.M."/>
            <person name="Tritt A."/>
            <person name="Larsen D."/>
            <person name="Krusor M."/>
            <person name="Yao A.I."/>
            <person name="Wu D."/>
            <person name="Madern D."/>
            <person name="Eisen J.A."/>
            <person name="Darling A.E."/>
            <person name="Facciotti M.T."/>
        </authorList>
    </citation>
    <scope>NUCLEOTIDE SEQUENCE [LARGE SCALE GENOMIC DNA]</scope>
    <source>
        <strain evidence="4 5">ATCC BAA-897</strain>
    </source>
</reference>
<feature type="transmembrane region" description="Helical" evidence="2">
    <location>
        <begin position="112"/>
        <end position="136"/>
    </location>
</feature>
<sequence length="811" mass="84793">MRVLHEDVRYGLGIARVELRRSVRKSFGTRKRQLTVLGFIALFSPLLFFWGQIAYTAGQEAAREGTLPVDVLGIQLSLLVLVFVVMGALRVVQQGRPEGDSLLLTATTPRAVLVGLTVHSAIQLVGFVLFPTLLFAGGFALGAEMPSILLTTVLAVIPLFTAVTVGGTVVGQLVVLGLLESEVLRKVSRVFGVVLLLVLIALSYAAMAPVMGAAESLAPLAIVASPAVEYLAFVFVGTPLGPPLDVGSVVVGASVVASIPALFAVATRLAPRLWFADATPTGMIQRDALPTGVVTRSSDDDSTKHHGQAFPPRTGPRPLSLALGLWIRWLRIPVRFSVLFPLVIVLATALFGAVSNPDQMPLVVGGVLAFAGVYVSGAVFGLNPLGEAGEMRTVEFLSSTTSRTLVLGHLLAGLVAGTPIAVTGSVILSVAADLSAPVALAVGLLVVVLTVASGCVAVGIGSVLPSRDAQRTYRGYEVATPSQWALVAYMVTTVFLSVIAGIGALLVPLSTDTGTSAPLFAVASGVAVLVLLAVGYAGFRTAVARFGAPPYGKREDQSEDSRRGTPNAEDTGEPALGRAGTPTFTRTQQVRGLTLLGAFVVLRAVAARAWDRYFPGGYSTDPVFLGFLGGIFLVLSVGLVYLGFTRWVGVDLRAWWFDRRELGGDLAWGVVGIVLVLVATVGGALALTLVFPGLTPVEEAGAAPSPTVTGEAVAGFGVNLLLGWFFGFAIAAFQEETLFRGFLQGLLQDRYGRSVAIVGQAAVFTLAHLGYYPVSAWPLLLVVFLVGLVTGWLVDRRGTLLPAGIAHGFVG</sequence>
<feature type="transmembrane region" description="Helical" evidence="2">
    <location>
        <begin position="519"/>
        <end position="539"/>
    </location>
</feature>
<evidence type="ECO:0000256" key="2">
    <source>
        <dbReference type="SAM" id="Phobius"/>
    </source>
</evidence>
<keyword evidence="5" id="KW-1185">Reference proteome</keyword>
<feature type="transmembrane region" description="Helical" evidence="2">
    <location>
        <begin position="712"/>
        <end position="733"/>
    </location>
</feature>
<feature type="transmembrane region" description="Helical" evidence="2">
    <location>
        <begin position="336"/>
        <end position="354"/>
    </location>
</feature>
<feature type="transmembrane region" description="Helical" evidence="2">
    <location>
        <begin position="73"/>
        <end position="92"/>
    </location>
</feature>
<feature type="transmembrane region" description="Helical" evidence="2">
    <location>
        <begin position="360"/>
        <end position="385"/>
    </location>
</feature>
<gene>
    <name evidence="4" type="ORF">C441_19067</name>
</gene>
<protein>
    <recommendedName>
        <fullName evidence="3">CAAX prenyl protease 2/Lysostaphin resistance protein A-like domain-containing protein</fullName>
    </recommendedName>
</protein>
<organism evidence="4 5">
    <name type="scientific">Haloferax sulfurifontis ATCC BAA-897</name>
    <dbReference type="NCBI Taxonomy" id="662480"/>
    <lineage>
        <taxon>Archaea</taxon>
        <taxon>Methanobacteriati</taxon>
        <taxon>Methanobacteriota</taxon>
        <taxon>Stenosarchaea group</taxon>
        <taxon>Halobacteria</taxon>
        <taxon>Halobacteriales</taxon>
        <taxon>Haloferacaceae</taxon>
        <taxon>Haloferax</taxon>
    </lineage>
</organism>
<name>M0HX69_9EURY</name>
<feature type="transmembrane region" description="Helical" evidence="2">
    <location>
        <begin position="622"/>
        <end position="645"/>
    </location>
</feature>
<evidence type="ECO:0000259" key="3">
    <source>
        <dbReference type="Pfam" id="PF02517"/>
    </source>
</evidence>
<feature type="transmembrane region" description="Helical" evidence="2">
    <location>
        <begin position="190"/>
        <end position="211"/>
    </location>
</feature>
<feature type="transmembrane region" description="Helical" evidence="2">
    <location>
        <begin position="484"/>
        <end position="507"/>
    </location>
</feature>
<feature type="transmembrane region" description="Helical" evidence="2">
    <location>
        <begin position="592"/>
        <end position="610"/>
    </location>
</feature>
<dbReference type="GO" id="GO:0004175">
    <property type="term" value="F:endopeptidase activity"/>
    <property type="evidence" value="ECO:0007669"/>
    <property type="project" value="UniProtKB-ARBA"/>
</dbReference>
<dbReference type="AlphaFoldDB" id="M0HX69"/>
<feature type="transmembrane region" description="Helical" evidence="2">
    <location>
        <begin position="754"/>
        <end position="771"/>
    </location>
</feature>
<feature type="transmembrane region" description="Helical" evidence="2">
    <location>
        <begin position="148"/>
        <end position="178"/>
    </location>
</feature>
<feature type="transmembrane region" description="Helical" evidence="2">
    <location>
        <begin position="34"/>
        <end position="53"/>
    </location>
</feature>
<keyword evidence="2" id="KW-0472">Membrane</keyword>
<dbReference type="PATRIC" id="fig|662480.6.peg.3775"/>
<dbReference type="EMBL" id="AOLM01000029">
    <property type="protein sequence ID" value="ELZ88323.1"/>
    <property type="molecule type" value="Genomic_DNA"/>
</dbReference>
<comment type="caution">
    <text evidence="4">The sequence shown here is derived from an EMBL/GenBank/DDBJ whole genome shotgun (WGS) entry which is preliminary data.</text>
</comment>
<proteinExistence type="predicted"/>
<feature type="region of interest" description="Disordered" evidence="1">
    <location>
        <begin position="551"/>
        <end position="581"/>
    </location>
</feature>
<evidence type="ECO:0000256" key="1">
    <source>
        <dbReference type="SAM" id="MobiDB-lite"/>
    </source>
</evidence>
<evidence type="ECO:0000313" key="4">
    <source>
        <dbReference type="EMBL" id="ELZ88323.1"/>
    </source>
</evidence>
<keyword evidence="2" id="KW-1133">Transmembrane helix</keyword>
<feature type="transmembrane region" description="Helical" evidence="2">
    <location>
        <begin position="777"/>
        <end position="794"/>
    </location>
</feature>
<dbReference type="GO" id="GO:0080120">
    <property type="term" value="P:CAAX-box protein maturation"/>
    <property type="evidence" value="ECO:0007669"/>
    <property type="project" value="UniProtKB-ARBA"/>
</dbReference>
<evidence type="ECO:0000313" key="5">
    <source>
        <dbReference type="Proteomes" id="UP000011508"/>
    </source>
</evidence>
<feature type="transmembrane region" description="Helical" evidence="2">
    <location>
        <begin position="438"/>
        <end position="464"/>
    </location>
</feature>
<dbReference type="Pfam" id="PF02517">
    <property type="entry name" value="Rce1-like"/>
    <property type="match status" value="1"/>
</dbReference>
<feature type="transmembrane region" description="Helical" evidence="2">
    <location>
        <begin position="406"/>
        <end position="432"/>
    </location>
</feature>
<feature type="transmembrane region" description="Helical" evidence="2">
    <location>
        <begin position="246"/>
        <end position="266"/>
    </location>
</feature>
<feature type="compositionally biased region" description="Basic and acidic residues" evidence="1">
    <location>
        <begin position="552"/>
        <end position="563"/>
    </location>
</feature>
<feature type="transmembrane region" description="Helical" evidence="2">
    <location>
        <begin position="666"/>
        <end position="692"/>
    </location>
</feature>
<accession>M0HX69</accession>